<dbReference type="EMBL" id="JAINUF010000006">
    <property type="protein sequence ID" value="KAJ8357465.1"/>
    <property type="molecule type" value="Genomic_DNA"/>
</dbReference>
<proteinExistence type="predicted"/>
<reference evidence="1" key="1">
    <citation type="journal article" date="2023" name="Science">
        <title>Genome structures resolve the early diversification of teleost fishes.</title>
        <authorList>
            <person name="Parey E."/>
            <person name="Louis A."/>
            <person name="Montfort J."/>
            <person name="Bouchez O."/>
            <person name="Roques C."/>
            <person name="Iampietro C."/>
            <person name="Lluch J."/>
            <person name="Castinel A."/>
            <person name="Donnadieu C."/>
            <person name="Desvignes T."/>
            <person name="Floi Bucao C."/>
            <person name="Jouanno E."/>
            <person name="Wen M."/>
            <person name="Mejri S."/>
            <person name="Dirks R."/>
            <person name="Jansen H."/>
            <person name="Henkel C."/>
            <person name="Chen W.J."/>
            <person name="Zahm M."/>
            <person name="Cabau C."/>
            <person name="Klopp C."/>
            <person name="Thompson A.W."/>
            <person name="Robinson-Rechavi M."/>
            <person name="Braasch I."/>
            <person name="Lecointre G."/>
            <person name="Bobe J."/>
            <person name="Postlethwait J.H."/>
            <person name="Berthelot C."/>
            <person name="Roest Crollius H."/>
            <person name="Guiguen Y."/>
        </authorList>
    </citation>
    <scope>NUCLEOTIDE SEQUENCE</scope>
    <source>
        <strain evidence="1">WJC10195</strain>
    </source>
</reference>
<comment type="caution">
    <text evidence="1">The sequence shown here is derived from an EMBL/GenBank/DDBJ whole genome shotgun (WGS) entry which is preliminary data.</text>
</comment>
<gene>
    <name evidence="1" type="ORF">SKAU_G00202590</name>
</gene>
<name>A0A9Q1FFR9_SYNKA</name>
<dbReference type="AlphaFoldDB" id="A0A9Q1FFR9"/>
<evidence type="ECO:0000313" key="1">
    <source>
        <dbReference type="EMBL" id="KAJ8357465.1"/>
    </source>
</evidence>
<evidence type="ECO:0000313" key="2">
    <source>
        <dbReference type="Proteomes" id="UP001152622"/>
    </source>
</evidence>
<organism evidence="1 2">
    <name type="scientific">Synaphobranchus kaupii</name>
    <name type="common">Kaup's arrowtooth eel</name>
    <dbReference type="NCBI Taxonomy" id="118154"/>
    <lineage>
        <taxon>Eukaryota</taxon>
        <taxon>Metazoa</taxon>
        <taxon>Chordata</taxon>
        <taxon>Craniata</taxon>
        <taxon>Vertebrata</taxon>
        <taxon>Euteleostomi</taxon>
        <taxon>Actinopterygii</taxon>
        <taxon>Neopterygii</taxon>
        <taxon>Teleostei</taxon>
        <taxon>Anguilliformes</taxon>
        <taxon>Synaphobranchidae</taxon>
        <taxon>Synaphobranchus</taxon>
    </lineage>
</organism>
<accession>A0A9Q1FFR9</accession>
<protein>
    <submittedName>
        <fullName evidence="1">Uncharacterized protein</fullName>
    </submittedName>
</protein>
<dbReference type="Proteomes" id="UP001152622">
    <property type="component" value="Chromosome 6"/>
</dbReference>
<keyword evidence="2" id="KW-1185">Reference proteome</keyword>
<sequence>MAVSRAPSERNAENCLADVAEGTDILRSARIFSPLNQTGGMWFVSRYGPSHLRRNAERPQSQFCAQNSRVTAAVIVLDAFRIRVATGTTKTRVTAGLRRDVRAERGPKELAFFAAGSSPFPHARYARDGRAASDIARLAEVGFSLGVRRQGRGG</sequence>